<evidence type="ECO:0000313" key="2">
    <source>
        <dbReference type="Proteomes" id="UP001054821"/>
    </source>
</evidence>
<keyword evidence="2" id="KW-1185">Reference proteome</keyword>
<organism evidence="1 2">
    <name type="scientific">Prunus dulcis</name>
    <name type="common">Almond</name>
    <name type="synonym">Amygdalus dulcis</name>
    <dbReference type="NCBI Taxonomy" id="3755"/>
    <lineage>
        <taxon>Eukaryota</taxon>
        <taxon>Viridiplantae</taxon>
        <taxon>Streptophyta</taxon>
        <taxon>Embryophyta</taxon>
        <taxon>Tracheophyta</taxon>
        <taxon>Spermatophyta</taxon>
        <taxon>Magnoliopsida</taxon>
        <taxon>eudicotyledons</taxon>
        <taxon>Gunneridae</taxon>
        <taxon>Pentapetalae</taxon>
        <taxon>rosids</taxon>
        <taxon>fabids</taxon>
        <taxon>Rosales</taxon>
        <taxon>Rosaceae</taxon>
        <taxon>Amygdaloideae</taxon>
        <taxon>Amygdaleae</taxon>
        <taxon>Prunus</taxon>
    </lineage>
</organism>
<dbReference type="EMBL" id="JAJFAZ020000006">
    <property type="protein sequence ID" value="KAI5323309.1"/>
    <property type="molecule type" value="Genomic_DNA"/>
</dbReference>
<dbReference type="PANTHER" id="PTHR43977">
    <property type="entry name" value="STRUCTURAL MAINTENANCE OF CHROMOSOMES PROTEIN 3"/>
    <property type="match status" value="1"/>
</dbReference>
<dbReference type="AlphaFoldDB" id="A0AAD4VDW0"/>
<accession>A0AAD4VDW0</accession>
<dbReference type="Proteomes" id="UP001054821">
    <property type="component" value="Chromosome 6"/>
</dbReference>
<sequence length="153" mass="17498">MEGEKQLSILCQKQGRAIQFSSKAARDKCLQKEIDDLERVLSSSLAQEQKNFRMNLNSLMLNAVFNHHKSQRDKLQDEHKSLWKNETELSAEIEKQIAAVEKAENCLDHATAGDVRGGLNFVRVSESIDGQSKQLRIIKDENTKLKFLMTLRI</sequence>
<evidence type="ECO:0000313" key="1">
    <source>
        <dbReference type="EMBL" id="KAI5323309.1"/>
    </source>
</evidence>
<protein>
    <submittedName>
        <fullName evidence="1">Uncharacterized protein</fullName>
    </submittedName>
</protein>
<reference evidence="1 2" key="1">
    <citation type="journal article" date="2022" name="G3 (Bethesda)">
        <title>Whole-genome sequence and methylome profiling of the almond [Prunus dulcis (Mill.) D.A. Webb] cultivar 'Nonpareil'.</title>
        <authorList>
            <person name="D'Amico-Willman K.M."/>
            <person name="Ouma W.Z."/>
            <person name="Meulia T."/>
            <person name="Sideli G.M."/>
            <person name="Gradziel T.M."/>
            <person name="Fresnedo-Ramirez J."/>
        </authorList>
    </citation>
    <scope>NUCLEOTIDE SEQUENCE [LARGE SCALE GENOMIC DNA]</scope>
    <source>
        <strain evidence="1">Clone GOH B32 T37-40</strain>
    </source>
</reference>
<comment type="caution">
    <text evidence="1">The sequence shown here is derived from an EMBL/GenBank/DDBJ whole genome shotgun (WGS) entry which is preliminary data.</text>
</comment>
<proteinExistence type="predicted"/>
<name>A0AAD4VDW0_PRUDU</name>
<gene>
    <name evidence="1" type="ORF">L3X38_032381</name>
</gene>